<dbReference type="GO" id="GO:0003700">
    <property type="term" value="F:DNA-binding transcription factor activity"/>
    <property type="evidence" value="ECO:0007669"/>
    <property type="project" value="InterPro"/>
</dbReference>
<evidence type="ECO:0000256" key="2">
    <source>
        <dbReference type="ARBA" id="ARBA00023125"/>
    </source>
</evidence>
<dbReference type="EMBL" id="CP130318">
    <property type="protein sequence ID" value="WNQ13958.1"/>
    <property type="molecule type" value="Genomic_DNA"/>
</dbReference>
<keyword evidence="1" id="KW-0805">Transcription regulation</keyword>
<gene>
    <name evidence="5" type="ORF">MJA45_13350</name>
</gene>
<dbReference type="InterPro" id="IPR036390">
    <property type="entry name" value="WH_DNA-bd_sf"/>
</dbReference>
<evidence type="ECO:0000256" key="3">
    <source>
        <dbReference type="ARBA" id="ARBA00023163"/>
    </source>
</evidence>
<dbReference type="PRINTS" id="PR00035">
    <property type="entry name" value="HTHGNTR"/>
</dbReference>
<dbReference type="Gene3D" id="1.10.10.10">
    <property type="entry name" value="Winged helix-like DNA-binding domain superfamily/Winged helix DNA-binding domain"/>
    <property type="match status" value="1"/>
</dbReference>
<keyword evidence="6" id="KW-1185">Reference proteome</keyword>
<dbReference type="GO" id="GO:0003677">
    <property type="term" value="F:DNA binding"/>
    <property type="evidence" value="ECO:0007669"/>
    <property type="project" value="UniProtKB-KW"/>
</dbReference>
<accession>A0AA96LIL6</accession>
<sequence length="209" mass="23799">MRTPSLRHHAYQSIHQWIVSGQLPKGTSTSEGALSSMLDMSRTPVRAALQQLEQEGYVRIAPKHGVIILDSSSQRVSDLLEILISLVLFSVHAAWELKHQELLEYSSKQLQSFRVLLNLDTVDADSLVIFEYGYMLGLIRIGRNEEMSVQFQNTASRVFWSANNKRWKAPYQAETTHAIGQLLMAIPIGLGAFRESLFLYLQIIKRTWL</sequence>
<dbReference type="PANTHER" id="PTHR43537:SF24">
    <property type="entry name" value="GLUCONATE OPERON TRANSCRIPTIONAL REPRESSOR"/>
    <property type="match status" value="1"/>
</dbReference>
<organism evidence="5 6">
    <name type="scientific">Paenibacillus aurantius</name>
    <dbReference type="NCBI Taxonomy" id="2918900"/>
    <lineage>
        <taxon>Bacteria</taxon>
        <taxon>Bacillati</taxon>
        <taxon>Bacillota</taxon>
        <taxon>Bacilli</taxon>
        <taxon>Bacillales</taxon>
        <taxon>Paenibacillaceae</taxon>
        <taxon>Paenibacillus</taxon>
    </lineage>
</organism>
<dbReference type="CDD" id="cd07377">
    <property type="entry name" value="WHTH_GntR"/>
    <property type="match status" value="1"/>
</dbReference>
<evidence type="ECO:0000313" key="5">
    <source>
        <dbReference type="EMBL" id="WNQ13958.1"/>
    </source>
</evidence>
<protein>
    <submittedName>
        <fullName evidence="5">GntR family transcriptional regulator</fullName>
    </submittedName>
</protein>
<feature type="domain" description="HTH gntR-type" evidence="4">
    <location>
        <begin position="4"/>
        <end position="71"/>
    </location>
</feature>
<evidence type="ECO:0000259" key="4">
    <source>
        <dbReference type="PROSITE" id="PS50949"/>
    </source>
</evidence>
<dbReference type="AlphaFoldDB" id="A0AA96LIL6"/>
<name>A0AA96LIL6_9BACL</name>
<dbReference type="KEGG" id="paun:MJA45_13350"/>
<keyword evidence="3" id="KW-0804">Transcription</keyword>
<evidence type="ECO:0000313" key="6">
    <source>
        <dbReference type="Proteomes" id="UP001305702"/>
    </source>
</evidence>
<evidence type="ECO:0000256" key="1">
    <source>
        <dbReference type="ARBA" id="ARBA00023015"/>
    </source>
</evidence>
<dbReference type="InterPro" id="IPR036388">
    <property type="entry name" value="WH-like_DNA-bd_sf"/>
</dbReference>
<proteinExistence type="predicted"/>
<dbReference type="PANTHER" id="PTHR43537">
    <property type="entry name" value="TRANSCRIPTIONAL REGULATOR, GNTR FAMILY"/>
    <property type="match status" value="1"/>
</dbReference>
<dbReference type="RefSeq" id="WP_315607739.1">
    <property type="nucleotide sequence ID" value="NZ_CP130318.1"/>
</dbReference>
<reference evidence="5 6" key="1">
    <citation type="submission" date="2022-02" db="EMBL/GenBank/DDBJ databases">
        <title>Paenibacillus sp. MBLB1776 Whole Genome Shotgun Sequencing.</title>
        <authorList>
            <person name="Hwang C.Y."/>
            <person name="Cho E.-S."/>
            <person name="Seo M.-J."/>
        </authorList>
    </citation>
    <scope>NUCLEOTIDE SEQUENCE [LARGE SCALE GENOMIC DNA]</scope>
    <source>
        <strain evidence="5 6">MBLB1776</strain>
    </source>
</reference>
<dbReference type="SUPFAM" id="SSF46785">
    <property type="entry name" value="Winged helix' DNA-binding domain"/>
    <property type="match status" value="1"/>
</dbReference>
<dbReference type="InterPro" id="IPR000524">
    <property type="entry name" value="Tscrpt_reg_HTH_GntR"/>
</dbReference>
<dbReference type="Pfam" id="PF00392">
    <property type="entry name" value="GntR"/>
    <property type="match status" value="1"/>
</dbReference>
<dbReference type="SMART" id="SM00345">
    <property type="entry name" value="HTH_GNTR"/>
    <property type="match status" value="1"/>
</dbReference>
<dbReference type="PROSITE" id="PS50949">
    <property type="entry name" value="HTH_GNTR"/>
    <property type="match status" value="1"/>
</dbReference>
<keyword evidence="2" id="KW-0238">DNA-binding</keyword>
<dbReference type="Proteomes" id="UP001305702">
    <property type="component" value="Chromosome"/>
</dbReference>